<sequence>MEIVMIETRIEVECLEDGAIRVRRGAWSDRVPRARIDHWADHYELMHLNNGNAGYLELAHALREAKAKLLS</sequence>
<protein>
    <submittedName>
        <fullName evidence="1">Uncharacterized protein</fullName>
    </submittedName>
</protein>
<organism evidence="1 2">
    <name type="scientific">Thioclava electrotropha</name>
    <dbReference type="NCBI Taxonomy" id="1549850"/>
    <lineage>
        <taxon>Bacteria</taxon>
        <taxon>Pseudomonadati</taxon>
        <taxon>Pseudomonadota</taxon>
        <taxon>Alphaproteobacteria</taxon>
        <taxon>Rhodobacterales</taxon>
        <taxon>Paracoccaceae</taxon>
        <taxon>Thioclava</taxon>
    </lineage>
</organism>
<gene>
    <name evidence="1" type="ORF">AKL02_004575</name>
</gene>
<accession>A0ABX6YRR6</accession>
<evidence type="ECO:0000313" key="2">
    <source>
        <dbReference type="Proteomes" id="UP000192422"/>
    </source>
</evidence>
<keyword evidence="2" id="KW-1185">Reference proteome</keyword>
<evidence type="ECO:0000313" key="1">
    <source>
        <dbReference type="EMBL" id="QPZ90227.1"/>
    </source>
</evidence>
<dbReference type="Proteomes" id="UP000192422">
    <property type="component" value="Chromosome"/>
</dbReference>
<dbReference type="EMBL" id="CP053562">
    <property type="protein sequence ID" value="QPZ90227.1"/>
    <property type="molecule type" value="Genomic_DNA"/>
</dbReference>
<name>A0ABX6YRR6_9RHOB</name>
<dbReference type="RefSeq" id="WP_078539927.1">
    <property type="nucleotide sequence ID" value="NZ_CP053562.1"/>
</dbReference>
<reference evidence="1 2" key="1">
    <citation type="submission" date="2020-05" db="EMBL/GenBank/DDBJ databases">
        <title>Thioclava electrotropha strain Elox9 finished genome.</title>
        <authorList>
            <person name="Rowe A.R."/>
            <person name="Wilbanks E.G."/>
        </authorList>
    </citation>
    <scope>NUCLEOTIDE SEQUENCE [LARGE SCALE GENOMIC DNA]</scope>
    <source>
        <strain evidence="1 2">Elox9</strain>
    </source>
</reference>
<proteinExistence type="predicted"/>